<evidence type="ECO:0000313" key="2">
    <source>
        <dbReference type="EMBL" id="ANJ76467.1"/>
    </source>
</evidence>
<keyword evidence="1" id="KW-0732">Signal</keyword>
<dbReference type="EMBL" id="CP016024">
    <property type="protein sequence ID" value="ANJ76467.1"/>
    <property type="molecule type" value="Genomic_DNA"/>
</dbReference>
<feature type="chain" id="PRO_5008251120" description="Glycine zipper 2TM domain-containing protein" evidence="1">
    <location>
        <begin position="25"/>
        <end position="168"/>
    </location>
</feature>
<gene>
    <name evidence="2" type="ORF">A9Y76_28140</name>
</gene>
<keyword evidence="2" id="KW-0614">Plasmid</keyword>
<dbReference type="Proteomes" id="UP000078572">
    <property type="component" value="Plasmid pRI-1"/>
</dbReference>
<dbReference type="AlphaFoldDB" id="A0A192A846"/>
<dbReference type="RefSeq" id="WP_024979605.1">
    <property type="nucleotide sequence ID" value="NZ_CP016024.1"/>
</dbReference>
<keyword evidence="3" id="KW-1185">Reference proteome</keyword>
<accession>A0A192A846</accession>
<name>A0A192A846_9RALS</name>
<reference evidence="3" key="1">
    <citation type="submission" date="2016-06" db="EMBL/GenBank/DDBJ databases">
        <authorList>
            <person name="Xu Y."/>
            <person name="Nagy A."/>
            <person name="Yan X."/>
            <person name="Kim S.W."/>
            <person name="Haley B."/>
            <person name="Liu N.T."/>
            <person name="Nou X."/>
        </authorList>
    </citation>
    <scope>NUCLEOTIDE SEQUENCE [LARGE SCALE GENOMIC DNA]</scope>
    <source>
        <strain evidence="3">ATCC 49129</strain>
        <plasmid evidence="3">pri-1</plasmid>
    </source>
</reference>
<evidence type="ECO:0000256" key="1">
    <source>
        <dbReference type="SAM" id="SignalP"/>
    </source>
</evidence>
<evidence type="ECO:0000313" key="3">
    <source>
        <dbReference type="Proteomes" id="UP000078572"/>
    </source>
</evidence>
<dbReference type="GeneID" id="61529903"/>
<organism evidence="2 3">
    <name type="scientific">Ralstonia insidiosa</name>
    <dbReference type="NCBI Taxonomy" id="190721"/>
    <lineage>
        <taxon>Bacteria</taxon>
        <taxon>Pseudomonadati</taxon>
        <taxon>Pseudomonadota</taxon>
        <taxon>Betaproteobacteria</taxon>
        <taxon>Burkholderiales</taxon>
        <taxon>Burkholderiaceae</taxon>
        <taxon>Ralstonia</taxon>
    </lineage>
</organism>
<evidence type="ECO:0008006" key="4">
    <source>
        <dbReference type="Google" id="ProtNLM"/>
    </source>
</evidence>
<proteinExistence type="predicted"/>
<geneLocation type="plasmid" evidence="3">
    <name>pri-1</name>
</geneLocation>
<dbReference type="OrthoDB" id="9869126at2"/>
<protein>
    <recommendedName>
        <fullName evidence="4">Glycine zipper 2TM domain-containing protein</fullName>
    </recommendedName>
</protein>
<sequence length="168" mass="17367">MKSFAKIVRAGFVAFALVPFFAHAQWYGSVNQVGEPVSRSNSTYNSGDALRGGGSAVLGVVINARPIELDSGTARQISATVGGILGVVLGMHHSNSNAAPLIAGGVGTLVGYAAGGAISKTQAVELIVRTEDNRMIPVVQEVGDGNVFRAGQVVAIVQVNGRLRVQHM</sequence>
<feature type="signal peptide" evidence="1">
    <location>
        <begin position="1"/>
        <end position="24"/>
    </location>
</feature>